<dbReference type="Proteomes" id="UP000606396">
    <property type="component" value="Unassembled WGS sequence"/>
</dbReference>
<organism evidence="2 3">
    <name type="scientific">Nostoc punctiforme FACHB-252</name>
    <dbReference type="NCBI Taxonomy" id="1357509"/>
    <lineage>
        <taxon>Bacteria</taxon>
        <taxon>Bacillati</taxon>
        <taxon>Cyanobacteriota</taxon>
        <taxon>Cyanophyceae</taxon>
        <taxon>Nostocales</taxon>
        <taxon>Nostocaceae</taxon>
        <taxon>Nostoc</taxon>
    </lineage>
</organism>
<accession>A0ABR8HGR1</accession>
<dbReference type="EMBL" id="JACJTC010000022">
    <property type="protein sequence ID" value="MBD2615000.1"/>
    <property type="molecule type" value="Genomic_DNA"/>
</dbReference>
<name>A0ABR8HGR1_NOSPU</name>
<comment type="caution">
    <text evidence="2">The sequence shown here is derived from an EMBL/GenBank/DDBJ whole genome shotgun (WGS) entry which is preliminary data.</text>
</comment>
<keyword evidence="1" id="KW-0175">Coiled coil</keyword>
<keyword evidence="3" id="KW-1185">Reference proteome</keyword>
<evidence type="ECO:0000313" key="3">
    <source>
        <dbReference type="Proteomes" id="UP000606396"/>
    </source>
</evidence>
<evidence type="ECO:0000313" key="2">
    <source>
        <dbReference type="EMBL" id="MBD2615000.1"/>
    </source>
</evidence>
<dbReference type="RefSeq" id="WP_190951810.1">
    <property type="nucleotide sequence ID" value="NZ_JACJTC010000022.1"/>
</dbReference>
<evidence type="ECO:0000256" key="1">
    <source>
        <dbReference type="SAM" id="Coils"/>
    </source>
</evidence>
<proteinExistence type="predicted"/>
<reference evidence="2 3" key="1">
    <citation type="journal article" date="2020" name="ISME J.">
        <title>Comparative genomics reveals insights into cyanobacterial evolution and habitat adaptation.</title>
        <authorList>
            <person name="Chen M.Y."/>
            <person name="Teng W.K."/>
            <person name="Zhao L."/>
            <person name="Hu C.X."/>
            <person name="Zhou Y.K."/>
            <person name="Han B.P."/>
            <person name="Song L.R."/>
            <person name="Shu W.S."/>
        </authorList>
    </citation>
    <scope>NUCLEOTIDE SEQUENCE [LARGE SCALE GENOMIC DNA]</scope>
    <source>
        <strain evidence="2 3">FACHB-252</strain>
    </source>
</reference>
<sequence>MPSPGFFQRLRDLEIHISKDLELLNEFEEALRYETNPRVKAGYRQEIQRQYDSLARYKQEYAELEQGLSNVPNAQMRKVENQLQHMDAKLNVLLNGQVVIYENQNQMRQALLNRYDAIERAIISAITQQLDQTQLILLQNLIDALEKNLISEQEIQQMLVALEKRIPALPVSNLAVTEIIKNPELDAKHKLKITLPIVPMLVEYEGELEFGTGLNIKSAWEQLIAKLRRN</sequence>
<protein>
    <submittedName>
        <fullName evidence="2">Uncharacterized protein</fullName>
    </submittedName>
</protein>
<gene>
    <name evidence="2" type="ORF">H6G94_27615</name>
</gene>
<feature type="coiled-coil region" evidence="1">
    <location>
        <begin position="40"/>
        <end position="67"/>
    </location>
</feature>